<reference evidence="1 2" key="1">
    <citation type="submission" date="2014-07" db="EMBL/GenBank/DDBJ databases">
        <title>Genome of Flavobacterium reichenbachii LMG 25512.</title>
        <authorList>
            <person name="Stropko S.J."/>
            <person name="Pipes S.E."/>
            <person name="Newman J.D."/>
        </authorList>
    </citation>
    <scope>NUCLEOTIDE SEQUENCE [LARGE SCALE GENOMIC DNA]</scope>
    <source>
        <strain evidence="1 2">LMG 25512</strain>
    </source>
</reference>
<gene>
    <name evidence="1" type="ORF">IW19_04280</name>
</gene>
<evidence type="ECO:0000313" key="2">
    <source>
        <dbReference type="Proteomes" id="UP000028715"/>
    </source>
</evidence>
<dbReference type="RefSeq" id="WP_035681530.1">
    <property type="nucleotide sequence ID" value="NZ_JPRL01000001.1"/>
</dbReference>
<dbReference type="AlphaFoldDB" id="A0A085ZK34"/>
<name>A0A085ZK34_9FLAO</name>
<evidence type="ECO:0000313" key="1">
    <source>
        <dbReference type="EMBL" id="KFF04798.1"/>
    </source>
</evidence>
<protein>
    <submittedName>
        <fullName evidence="1">Uncharacterized protein</fullName>
    </submittedName>
</protein>
<comment type="caution">
    <text evidence="1">The sequence shown here is derived from an EMBL/GenBank/DDBJ whole genome shotgun (WGS) entry which is preliminary data.</text>
</comment>
<keyword evidence="2" id="KW-1185">Reference proteome</keyword>
<accession>A0A085ZK34</accession>
<dbReference type="EMBL" id="JPRL01000001">
    <property type="protein sequence ID" value="KFF04798.1"/>
    <property type="molecule type" value="Genomic_DNA"/>
</dbReference>
<proteinExistence type="predicted"/>
<dbReference type="STRING" id="362418.IW19_04280"/>
<sequence length="109" mass="13094">MFRFKKDSYYFKYNNFSEESLLKEMKDSILVTKNEKDKIDNFFKHKNNLLKDVYGDTIGENSVWKIYFMNKNGSIFKFIDINGEPEDQNLIELKSSCDFLLEKLKTTYK</sequence>
<dbReference type="Proteomes" id="UP000028715">
    <property type="component" value="Unassembled WGS sequence"/>
</dbReference>
<organism evidence="1 2">
    <name type="scientific">Flavobacterium reichenbachii</name>
    <dbReference type="NCBI Taxonomy" id="362418"/>
    <lineage>
        <taxon>Bacteria</taxon>
        <taxon>Pseudomonadati</taxon>
        <taxon>Bacteroidota</taxon>
        <taxon>Flavobacteriia</taxon>
        <taxon>Flavobacteriales</taxon>
        <taxon>Flavobacteriaceae</taxon>
        <taxon>Flavobacterium</taxon>
    </lineage>
</organism>